<dbReference type="Pfam" id="PF12776">
    <property type="entry name" value="Myb_DNA-bind_3"/>
    <property type="match status" value="1"/>
</dbReference>
<evidence type="ECO:0000313" key="3">
    <source>
        <dbReference type="Proteomes" id="UP001415857"/>
    </source>
</evidence>
<accession>A0AAP0NDB5</accession>
<protein>
    <recommendedName>
        <fullName evidence="1">Myb/SANT-like domain-containing protein</fullName>
    </recommendedName>
</protein>
<dbReference type="EMBL" id="JBBPBK010000014">
    <property type="protein sequence ID" value="KAK9270082.1"/>
    <property type="molecule type" value="Genomic_DNA"/>
</dbReference>
<evidence type="ECO:0000313" key="2">
    <source>
        <dbReference type="EMBL" id="KAK9270082.1"/>
    </source>
</evidence>
<organism evidence="2 3">
    <name type="scientific">Liquidambar formosana</name>
    <name type="common">Formosan gum</name>
    <dbReference type="NCBI Taxonomy" id="63359"/>
    <lineage>
        <taxon>Eukaryota</taxon>
        <taxon>Viridiplantae</taxon>
        <taxon>Streptophyta</taxon>
        <taxon>Embryophyta</taxon>
        <taxon>Tracheophyta</taxon>
        <taxon>Spermatophyta</taxon>
        <taxon>Magnoliopsida</taxon>
        <taxon>eudicotyledons</taxon>
        <taxon>Gunneridae</taxon>
        <taxon>Pentapetalae</taxon>
        <taxon>Saxifragales</taxon>
        <taxon>Altingiaceae</taxon>
        <taxon>Liquidambar</taxon>
    </lineage>
</organism>
<evidence type="ECO:0000259" key="1">
    <source>
        <dbReference type="Pfam" id="PF12776"/>
    </source>
</evidence>
<name>A0AAP0NDB5_LIQFO</name>
<feature type="domain" description="Myb/SANT-like" evidence="1">
    <location>
        <begin position="39"/>
        <end position="133"/>
    </location>
</feature>
<dbReference type="PANTHER" id="PTHR48464">
    <property type="match status" value="1"/>
</dbReference>
<dbReference type="Proteomes" id="UP001415857">
    <property type="component" value="Unassembled WGS sequence"/>
</dbReference>
<gene>
    <name evidence="2" type="ORF">L1049_025656</name>
</gene>
<comment type="caution">
    <text evidence="2">The sequence shown here is derived from an EMBL/GenBank/DDBJ whole genome shotgun (WGS) entry which is preliminary data.</text>
</comment>
<keyword evidence="3" id="KW-1185">Reference proteome</keyword>
<sequence length="240" mass="27527">MILESYEMQLVGDMVLRMATSRDNKPTSGNSSARMAKHQWTPQEDDKLVESLYELYTMGTWKCDTGFKCGYLVQLEKMMDVKMPTARVKTCPHIESRVNTLKKQCLAITEMFLNGSEFSWNEDAKMIVVEKSVFDLWVKARKSSDDWTCGIFEMASSIRNLIDGSMVYLDKIDNVMSEESSMKKEVAAELQKIDGLTLTDIMNVGTDIRSNSYLSTMFLSLPEEKRREMVLEVLKKRTQS</sequence>
<proteinExistence type="predicted"/>
<dbReference type="PANTHER" id="PTHR48464:SF1">
    <property type="entry name" value="MYB_SANT-LIKE DOMAIN-CONTAINING PROTEIN"/>
    <property type="match status" value="1"/>
</dbReference>
<dbReference type="InterPro" id="IPR024752">
    <property type="entry name" value="Myb/SANT-like_dom"/>
</dbReference>
<dbReference type="AlphaFoldDB" id="A0AAP0NDB5"/>
<reference evidence="2 3" key="1">
    <citation type="journal article" date="2024" name="Plant J.">
        <title>Genome sequences and population genomics reveal climatic adaptation and genomic divergence between two closely related sweetgum species.</title>
        <authorList>
            <person name="Xu W.Q."/>
            <person name="Ren C.Q."/>
            <person name="Zhang X.Y."/>
            <person name="Comes H.P."/>
            <person name="Liu X.H."/>
            <person name="Li Y.G."/>
            <person name="Kettle C.J."/>
            <person name="Jalonen R."/>
            <person name="Gaisberger H."/>
            <person name="Ma Y.Z."/>
            <person name="Qiu Y.X."/>
        </authorList>
    </citation>
    <scope>NUCLEOTIDE SEQUENCE [LARGE SCALE GENOMIC DNA]</scope>
    <source>
        <strain evidence="2">Hangzhou</strain>
    </source>
</reference>